<evidence type="ECO:0000313" key="1">
    <source>
        <dbReference type="EMBL" id="ONK78919.1"/>
    </source>
</evidence>
<accession>A0A5P1FPL3</accession>
<dbReference type="Proteomes" id="UP000243459">
    <property type="component" value="Chromosome 1"/>
</dbReference>
<dbReference type="Pfam" id="PF03140">
    <property type="entry name" value="DUF247"/>
    <property type="match status" value="1"/>
</dbReference>
<sequence>MASTPRNLSSTPSSPADESRWVVQIRALVEEEVREEDMKTPVSIFCVPRPMVSFRPHAYVPQLFAFGPYHHWHPQLYDMERYKLATARRTQERLRGGGGLGFEDVVELFEKREFKLRCHYHKYLDLSAKTLAWMMAIDTSFLLNFLQNNYSDSAKPEFLRDATPARTLSKMIAKEKTKLGHNMLRRDILMLENQIPFFLLKKLNRLLHPSKQSARVQLSKLLAGFVRDTSPFKTPTTQNGSDDAGHAHLLDLLYRSIVPEYKQLIRRHQLKIA</sequence>
<dbReference type="PANTHER" id="PTHR31170">
    <property type="entry name" value="BNAC04G53230D PROTEIN"/>
    <property type="match status" value="1"/>
</dbReference>
<dbReference type="Gramene" id="ONK78919">
    <property type="protein sequence ID" value="ONK78919"/>
    <property type="gene ID" value="A4U43_C01F1000"/>
</dbReference>
<dbReference type="PANTHER" id="PTHR31170:SF25">
    <property type="entry name" value="BNAA09G04570D PROTEIN"/>
    <property type="match status" value="1"/>
</dbReference>
<proteinExistence type="predicted"/>
<dbReference type="AlphaFoldDB" id="A0A5P1FPL3"/>
<name>A0A5P1FPL3_ASPOF</name>
<organism evidence="1 2">
    <name type="scientific">Asparagus officinalis</name>
    <name type="common">Garden asparagus</name>
    <dbReference type="NCBI Taxonomy" id="4686"/>
    <lineage>
        <taxon>Eukaryota</taxon>
        <taxon>Viridiplantae</taxon>
        <taxon>Streptophyta</taxon>
        <taxon>Embryophyta</taxon>
        <taxon>Tracheophyta</taxon>
        <taxon>Spermatophyta</taxon>
        <taxon>Magnoliopsida</taxon>
        <taxon>Liliopsida</taxon>
        <taxon>Asparagales</taxon>
        <taxon>Asparagaceae</taxon>
        <taxon>Asparagoideae</taxon>
        <taxon>Asparagus</taxon>
    </lineage>
</organism>
<evidence type="ECO:0000313" key="2">
    <source>
        <dbReference type="Proteomes" id="UP000243459"/>
    </source>
</evidence>
<protein>
    <submittedName>
        <fullName evidence="1">Uncharacterized protein</fullName>
    </submittedName>
</protein>
<dbReference type="InterPro" id="IPR004158">
    <property type="entry name" value="DUF247_pln"/>
</dbReference>
<keyword evidence="2" id="KW-1185">Reference proteome</keyword>
<dbReference type="EMBL" id="CM007381">
    <property type="protein sequence ID" value="ONK78919.1"/>
    <property type="molecule type" value="Genomic_DNA"/>
</dbReference>
<gene>
    <name evidence="1" type="ORF">A4U43_C01F1000</name>
</gene>
<reference evidence="2" key="1">
    <citation type="journal article" date="2017" name="Nat. Commun.">
        <title>The asparagus genome sheds light on the origin and evolution of a young Y chromosome.</title>
        <authorList>
            <person name="Harkess A."/>
            <person name="Zhou J."/>
            <person name="Xu C."/>
            <person name="Bowers J.E."/>
            <person name="Van der Hulst R."/>
            <person name="Ayyampalayam S."/>
            <person name="Mercati F."/>
            <person name="Riccardi P."/>
            <person name="McKain M.R."/>
            <person name="Kakrana A."/>
            <person name="Tang H."/>
            <person name="Ray J."/>
            <person name="Groenendijk J."/>
            <person name="Arikit S."/>
            <person name="Mathioni S.M."/>
            <person name="Nakano M."/>
            <person name="Shan H."/>
            <person name="Telgmann-Rauber A."/>
            <person name="Kanno A."/>
            <person name="Yue Z."/>
            <person name="Chen H."/>
            <person name="Li W."/>
            <person name="Chen Y."/>
            <person name="Xu X."/>
            <person name="Zhang Y."/>
            <person name="Luo S."/>
            <person name="Chen H."/>
            <person name="Gao J."/>
            <person name="Mao Z."/>
            <person name="Pires J.C."/>
            <person name="Luo M."/>
            <person name="Kudrna D."/>
            <person name="Wing R.A."/>
            <person name="Meyers B.C."/>
            <person name="Yi K."/>
            <person name="Kong H."/>
            <person name="Lavrijsen P."/>
            <person name="Sunseri F."/>
            <person name="Falavigna A."/>
            <person name="Ye Y."/>
            <person name="Leebens-Mack J.H."/>
            <person name="Chen G."/>
        </authorList>
    </citation>
    <scope>NUCLEOTIDE SEQUENCE [LARGE SCALE GENOMIC DNA]</scope>
    <source>
        <strain evidence="2">cv. DH0086</strain>
    </source>
</reference>
<dbReference type="OMA" id="MKHEPRI"/>